<dbReference type="AlphaFoldDB" id="A0A1H8J3G9"/>
<accession>A0A1H8J3G9</accession>
<protein>
    <recommendedName>
        <fullName evidence="4">Transmembrane protein</fullName>
    </recommendedName>
</protein>
<evidence type="ECO:0008006" key="4">
    <source>
        <dbReference type="Google" id="ProtNLM"/>
    </source>
</evidence>
<dbReference type="PANTHER" id="PTHR42305">
    <property type="entry name" value="MEMBRANE PROTEIN RV1733C-RELATED"/>
    <property type="match status" value="1"/>
</dbReference>
<dbReference type="EMBL" id="FOBF01000035">
    <property type="protein sequence ID" value="SEN74836.1"/>
    <property type="molecule type" value="Genomic_DNA"/>
</dbReference>
<proteinExistence type="predicted"/>
<keyword evidence="3" id="KW-1185">Reference proteome</keyword>
<evidence type="ECO:0000256" key="1">
    <source>
        <dbReference type="SAM" id="Phobius"/>
    </source>
</evidence>
<name>A0A1H8J3G9_9ACTN</name>
<evidence type="ECO:0000313" key="3">
    <source>
        <dbReference type="Proteomes" id="UP000198953"/>
    </source>
</evidence>
<evidence type="ECO:0000313" key="2">
    <source>
        <dbReference type="EMBL" id="SEN74836.1"/>
    </source>
</evidence>
<keyword evidence="1" id="KW-1133">Transmembrane helix</keyword>
<dbReference type="Proteomes" id="UP000198953">
    <property type="component" value="Unassembled WGS sequence"/>
</dbReference>
<dbReference type="RefSeq" id="WP_055501497.1">
    <property type="nucleotide sequence ID" value="NZ_BBZG01000001.1"/>
</dbReference>
<keyword evidence="1" id="KW-0812">Transmembrane</keyword>
<sequence>MESFVTVVKSCVRRYRLDRNPLRRRTDRIESAAVLAVMLVILLSVLPAVLAGRAAHDRAVYAAAHDRQVQATVLRDVPAAPVAYGDAPVSDLRAPVRWTDPSGTTRTGEARVPPLSKAGTLVPIWVNERGRPVASPPDEVEAVLRGAATGVLVLSGAVALTLGVFAGFRSAVDRVRYREWEADWRRADARWRRRRQA</sequence>
<dbReference type="InterPro" id="IPR039708">
    <property type="entry name" value="MT1774/Rv1733c-like"/>
</dbReference>
<dbReference type="OrthoDB" id="3542690at2"/>
<reference evidence="2 3" key="1">
    <citation type="submission" date="2016-10" db="EMBL/GenBank/DDBJ databases">
        <authorList>
            <person name="de Groot N.N."/>
        </authorList>
    </citation>
    <scope>NUCLEOTIDE SEQUENCE [LARGE SCALE GENOMIC DNA]</scope>
    <source>
        <strain evidence="2 3">DSM 43357</strain>
    </source>
</reference>
<dbReference type="STRING" id="46177.SAMN05660976_08221"/>
<feature type="transmembrane region" description="Helical" evidence="1">
    <location>
        <begin position="32"/>
        <end position="51"/>
    </location>
</feature>
<organism evidence="2 3">
    <name type="scientific">Nonomuraea pusilla</name>
    <dbReference type="NCBI Taxonomy" id="46177"/>
    <lineage>
        <taxon>Bacteria</taxon>
        <taxon>Bacillati</taxon>
        <taxon>Actinomycetota</taxon>
        <taxon>Actinomycetes</taxon>
        <taxon>Streptosporangiales</taxon>
        <taxon>Streptosporangiaceae</taxon>
        <taxon>Nonomuraea</taxon>
    </lineage>
</organism>
<keyword evidence="1" id="KW-0472">Membrane</keyword>
<feature type="transmembrane region" description="Helical" evidence="1">
    <location>
        <begin position="147"/>
        <end position="168"/>
    </location>
</feature>
<dbReference type="PANTHER" id="PTHR42305:SF1">
    <property type="entry name" value="MEMBRANE PROTEIN RV1733C-RELATED"/>
    <property type="match status" value="1"/>
</dbReference>
<gene>
    <name evidence="2" type="ORF">SAMN05660976_08221</name>
</gene>